<dbReference type="Gene3D" id="3.40.50.12780">
    <property type="entry name" value="N-terminal domain of ligase-like"/>
    <property type="match status" value="1"/>
</dbReference>
<accession>A0A1W1ZL19</accession>
<keyword evidence="2" id="KW-0436">Ligase</keyword>
<dbReference type="GO" id="GO:0031956">
    <property type="term" value="F:medium-chain fatty acid-CoA ligase activity"/>
    <property type="evidence" value="ECO:0007669"/>
    <property type="project" value="TreeGrafter"/>
</dbReference>
<proteinExistence type="predicted"/>
<sequence>MSFNLFAADDVKTPTEFEQHTLSVADALRDRGIGYGTRVMLKAGNSAAYVSTLFALMHVGASTVLVDHQEKADQTSRIARQAGVKAVLVDDDAPVAADESPIYLYELLVAAAGRTPADDKLSFDLWSRLNDGLIMWSSGSTGQPKGVVKNGGNFLRNLVRNAETVGHRSDDVLLPLLPFSHQYGLSMVLIAWLVQCSLVIAPYRRADRALQMGIQCGATVLDATPASYRSILNIVRKRPGLRDDLRKVRMFCVGAAPMDQSLSDGYQETFGLPLLDSYGSTEVGNVSFATLDDPVGCGKAMDGLEMRVVDENDNPLPPGELGEILVRSPDMMEGYLDEDGSLIPADRGWYRTNDLGHLTEKGNLFVAGRKYAVHRGGFTLYPEVIERKASVAAGCSVRIVALPDDRMGSQLVFFVEDDREREGSYWRERLAGALPAYEHPNRVQVLANFPLNRNGKPDKKELERIASA</sequence>
<dbReference type="SUPFAM" id="SSF56801">
    <property type="entry name" value="Acetyl-CoA synthetase-like"/>
    <property type="match status" value="1"/>
</dbReference>
<feature type="domain" description="AMP-dependent synthetase/ligase" evidence="1">
    <location>
        <begin position="15"/>
        <end position="336"/>
    </location>
</feature>
<dbReference type="InterPro" id="IPR020845">
    <property type="entry name" value="AMP-binding_CS"/>
</dbReference>
<organism evidence="2 3">
    <name type="scientific">Kibdelosporangium aridum</name>
    <dbReference type="NCBI Taxonomy" id="2030"/>
    <lineage>
        <taxon>Bacteria</taxon>
        <taxon>Bacillati</taxon>
        <taxon>Actinomycetota</taxon>
        <taxon>Actinomycetes</taxon>
        <taxon>Pseudonocardiales</taxon>
        <taxon>Pseudonocardiaceae</taxon>
        <taxon>Kibdelosporangium</taxon>
    </lineage>
</organism>
<dbReference type="Pfam" id="PF00501">
    <property type="entry name" value="AMP-binding"/>
    <property type="match status" value="1"/>
</dbReference>
<gene>
    <name evidence="2" type="ORF">SAMN05661093_00162</name>
</gene>
<dbReference type="RefSeq" id="WP_084424151.1">
    <property type="nucleotide sequence ID" value="NZ_FWXV01000001.1"/>
</dbReference>
<dbReference type="PANTHER" id="PTHR43201">
    <property type="entry name" value="ACYL-COA SYNTHETASE"/>
    <property type="match status" value="1"/>
</dbReference>
<dbReference type="Gene3D" id="3.30.300.30">
    <property type="match status" value="1"/>
</dbReference>
<keyword evidence="3" id="KW-1185">Reference proteome</keyword>
<dbReference type="InterPro" id="IPR000873">
    <property type="entry name" value="AMP-dep_synth/lig_dom"/>
</dbReference>
<evidence type="ECO:0000313" key="2">
    <source>
        <dbReference type="EMBL" id="SMC48933.1"/>
    </source>
</evidence>
<dbReference type="GO" id="GO:0006631">
    <property type="term" value="P:fatty acid metabolic process"/>
    <property type="evidence" value="ECO:0007669"/>
    <property type="project" value="TreeGrafter"/>
</dbReference>
<dbReference type="CDD" id="cd04433">
    <property type="entry name" value="AFD_class_I"/>
    <property type="match status" value="1"/>
</dbReference>
<dbReference type="AlphaFoldDB" id="A0A1W1ZL19"/>
<reference evidence="2 3" key="1">
    <citation type="submission" date="2017-04" db="EMBL/GenBank/DDBJ databases">
        <authorList>
            <person name="Afonso C.L."/>
            <person name="Miller P.J."/>
            <person name="Scott M.A."/>
            <person name="Spackman E."/>
            <person name="Goraichik I."/>
            <person name="Dimitrov K.M."/>
            <person name="Suarez D.L."/>
            <person name="Swayne D.E."/>
        </authorList>
    </citation>
    <scope>NUCLEOTIDE SEQUENCE [LARGE SCALE GENOMIC DNA]</scope>
    <source>
        <strain evidence="2 3">DSM 43828</strain>
    </source>
</reference>
<dbReference type="PANTHER" id="PTHR43201:SF32">
    <property type="entry name" value="2-SUCCINYLBENZOATE--COA LIGASE, CHLOROPLASTIC_PEROXISOMAL"/>
    <property type="match status" value="1"/>
</dbReference>
<dbReference type="Proteomes" id="UP000192674">
    <property type="component" value="Unassembled WGS sequence"/>
</dbReference>
<dbReference type="PROSITE" id="PS00455">
    <property type="entry name" value="AMP_BINDING"/>
    <property type="match status" value="1"/>
</dbReference>
<name>A0A1W1ZL19_KIBAR</name>
<dbReference type="OrthoDB" id="2644916at2"/>
<protein>
    <submittedName>
        <fullName evidence="2">Acyl-CoA synthetase (AMP-forming)/AMP-acid ligase II</fullName>
    </submittedName>
</protein>
<dbReference type="EMBL" id="FWXV01000001">
    <property type="protein sequence ID" value="SMC48933.1"/>
    <property type="molecule type" value="Genomic_DNA"/>
</dbReference>
<dbReference type="InterPro" id="IPR045851">
    <property type="entry name" value="AMP-bd_C_sf"/>
</dbReference>
<evidence type="ECO:0000259" key="1">
    <source>
        <dbReference type="Pfam" id="PF00501"/>
    </source>
</evidence>
<dbReference type="InterPro" id="IPR042099">
    <property type="entry name" value="ANL_N_sf"/>
</dbReference>
<evidence type="ECO:0000313" key="3">
    <source>
        <dbReference type="Proteomes" id="UP000192674"/>
    </source>
</evidence>